<sequence>MTGEKREKHHVRRRRLWLLVPPRLGRRLDRCHQILCGGSGRHHLRPAARTGRRGHRARRSRRQRRQSDAARTGGHHPQPQCDVPAGVFGIRHRRAVQQACESRPRPQFGAGQPDDEPAGRHHAAPVCAAETGRPGRRRQAGIAPGAPCRRLRPGHRGTADAFALAFCLARIYACRIANHPGRIGDIGSLREEREVIPSRRRHESGQSARAARTARLAKHDCVIRRMGRALLRTSFVFPHRRPAGMFVPEPGRFREHLWSGWIPAHHPDRPPDHAKAPGAGSFCHRRVWRSHLEALRAGEPDFDRRHHGLRTAAGMDRPAGAALCRTDSAQDRRMGHGAASSAGAVLSRRVRRLGCNRARRMGGGPAQLPRLSLAPGSRRRQRRTVRPLRRCRGRFQPCPPPGAQCGLCACMERMDGIFRDRTQRPLRRPVPAAAGAADAPDAARTDSEPALEWR</sequence>
<feature type="region of interest" description="Disordered" evidence="1">
    <location>
        <begin position="36"/>
        <end position="83"/>
    </location>
</feature>
<feature type="region of interest" description="Disordered" evidence="1">
    <location>
        <begin position="422"/>
        <end position="454"/>
    </location>
</feature>
<evidence type="ECO:0000313" key="3">
    <source>
        <dbReference type="Proteomes" id="UP000008392"/>
    </source>
</evidence>
<reference evidence="2 3" key="2">
    <citation type="journal article" date="2006" name="J. Microbiol. Methods">
        <title>Genomic flank-sequencing of plasposon insertion sites for rapid identification of functional genes.</title>
        <authorList>
            <person name="Leveau J.H."/>
            <person name="Gerards S."/>
            <person name="Fritsche K."/>
            <person name="Zondag G."/>
            <person name="van Veen J.A."/>
        </authorList>
    </citation>
    <scope>NUCLEOTIDE SEQUENCE [LARGE SCALE GENOMIC DNA]</scope>
    <source>
        <strain evidence="2 3">Ter331</strain>
    </source>
</reference>
<reference evidence="2 3" key="3">
    <citation type="journal article" date="2008" name="FEMS Microbiol. Ecol.">
        <title>Identification and characterization of genes underlying chitinolysis in Collimonas fungivorans Ter331.</title>
        <authorList>
            <person name="Fritsche K."/>
            <person name="de Boer W."/>
            <person name="Gerards S."/>
            <person name="van den Berg M."/>
            <person name="van Veen J.A."/>
            <person name="Leveau J.H."/>
        </authorList>
    </citation>
    <scope>NUCLEOTIDE SEQUENCE [LARGE SCALE GENOMIC DNA]</scope>
    <source>
        <strain evidence="2 3">Ter331</strain>
    </source>
</reference>
<dbReference type="KEGG" id="cfu:CFU_3301"/>
<gene>
    <name evidence="2" type="ordered locus">CFU_3301</name>
</gene>
<feature type="compositionally biased region" description="Basic and acidic residues" evidence="1">
    <location>
        <begin position="441"/>
        <end position="454"/>
    </location>
</feature>
<organism evidence="2 3">
    <name type="scientific">Collimonas fungivorans (strain Ter331)</name>
    <dbReference type="NCBI Taxonomy" id="1005048"/>
    <lineage>
        <taxon>Bacteria</taxon>
        <taxon>Pseudomonadati</taxon>
        <taxon>Pseudomonadota</taxon>
        <taxon>Betaproteobacteria</taxon>
        <taxon>Burkholderiales</taxon>
        <taxon>Oxalobacteraceae</taxon>
        <taxon>Collimonas</taxon>
    </lineage>
</organism>
<feature type="compositionally biased region" description="Basic residues" evidence="1">
    <location>
        <begin position="377"/>
        <end position="387"/>
    </location>
</feature>
<proteinExistence type="predicted"/>
<evidence type="ECO:0000313" key="2">
    <source>
        <dbReference type="EMBL" id="AEK63125.1"/>
    </source>
</evidence>
<dbReference type="STRING" id="1005048.CFU_3301"/>
<protein>
    <submittedName>
        <fullName evidence="2">LigA</fullName>
    </submittedName>
</protein>
<dbReference type="AlphaFoldDB" id="G0AD20"/>
<reference evidence="2 3" key="4">
    <citation type="journal article" date="2010" name="Environ. Microbiol.">
        <title>The bacterial genus Collimonas: mycophagy, weathering and other adaptive solutions to life in oligotrophic soil environments.</title>
        <authorList>
            <person name="Leveau J.H."/>
            <person name="Uroz S."/>
            <person name="de Boer W."/>
        </authorList>
    </citation>
    <scope>NUCLEOTIDE SEQUENCE [LARGE SCALE GENOMIC DNA]</scope>
    <source>
        <strain evidence="2 3">Ter331</strain>
    </source>
</reference>
<keyword evidence="3" id="KW-1185">Reference proteome</keyword>
<dbReference type="EMBL" id="CP002745">
    <property type="protein sequence ID" value="AEK63125.1"/>
    <property type="molecule type" value="Genomic_DNA"/>
</dbReference>
<dbReference type="Proteomes" id="UP000008392">
    <property type="component" value="Chromosome"/>
</dbReference>
<feature type="compositionally biased region" description="Basic residues" evidence="1">
    <location>
        <begin position="40"/>
        <end position="64"/>
    </location>
</feature>
<feature type="region of interest" description="Disordered" evidence="1">
    <location>
        <begin position="358"/>
        <end position="387"/>
    </location>
</feature>
<accession>G0AD20</accession>
<name>G0AD20_COLFT</name>
<reference evidence="2 3" key="5">
    <citation type="journal article" date="2011" name="ISME J.">
        <title>Dual transcriptional profiling of a bacterial/fungal confrontation: Collimonas fungivorans versus Aspergillus niger.</title>
        <authorList>
            <person name="Mela F."/>
            <person name="Fritsche K."/>
            <person name="de Boer W."/>
            <person name="van Veen J.A."/>
            <person name="de Graaff L.H."/>
            <person name="van den Berg M."/>
            <person name="Leveau J.H."/>
        </authorList>
    </citation>
    <scope>NUCLEOTIDE SEQUENCE [LARGE SCALE GENOMIC DNA]</scope>
    <source>
        <strain evidence="2 3">Ter331</strain>
    </source>
</reference>
<dbReference type="HOGENOM" id="CLU_602327_0_0_4"/>
<feature type="compositionally biased region" description="Low complexity" evidence="1">
    <location>
        <begin position="429"/>
        <end position="440"/>
    </location>
</feature>
<reference evidence="3" key="6">
    <citation type="submission" date="2011-05" db="EMBL/GenBank/DDBJ databases">
        <title>Complete sequence of Collimonas fungivorans Ter331.</title>
        <authorList>
            <person name="Leveau J.H."/>
        </authorList>
    </citation>
    <scope>NUCLEOTIDE SEQUENCE [LARGE SCALE GENOMIC DNA]</scope>
    <source>
        <strain evidence="3">Ter331</strain>
    </source>
</reference>
<evidence type="ECO:0000256" key="1">
    <source>
        <dbReference type="SAM" id="MobiDB-lite"/>
    </source>
</evidence>
<reference evidence="2 3" key="1">
    <citation type="journal article" date="2004" name="Environ. Microbiol.">
        <title>Phylogeny-function analysis of (meta)genomic libraries: screening for expression of ribosomal RNA genes by large-insert library fluorescent in situ hybridization (LIL-FISH).</title>
        <authorList>
            <person name="Leveau J.H."/>
            <person name="Gerards S."/>
            <person name="de Boer W."/>
            <person name="van Veen J.A."/>
        </authorList>
    </citation>
    <scope>NUCLEOTIDE SEQUENCE [LARGE SCALE GENOMIC DNA]</scope>
    <source>
        <strain evidence="2 3">Ter331</strain>
    </source>
</reference>
<feature type="region of interest" description="Disordered" evidence="1">
    <location>
        <begin position="96"/>
        <end position="125"/>
    </location>
</feature>